<accession>A0AAW9EP99</accession>
<dbReference type="AlphaFoldDB" id="A0AAW9EP99"/>
<protein>
    <submittedName>
        <fullName evidence="1">DUF3383 domain-containing protein</fullName>
    </submittedName>
</protein>
<dbReference type="EMBL" id="JAXABJ010000012">
    <property type="protein sequence ID" value="MDX7149454.1"/>
    <property type="molecule type" value="Genomic_DNA"/>
</dbReference>
<dbReference type="Pfam" id="PF11863">
    <property type="entry name" value="DUF3383"/>
    <property type="match status" value="1"/>
</dbReference>
<dbReference type="InterPro" id="IPR021808">
    <property type="entry name" value="DUF3383"/>
</dbReference>
<dbReference type="RefSeq" id="WP_319868602.1">
    <property type="nucleotide sequence ID" value="NZ_JAXABJ010000012.1"/>
</dbReference>
<name>A0AAW9EP99_9ENTR</name>
<evidence type="ECO:0000313" key="2">
    <source>
        <dbReference type="Proteomes" id="UP001271725"/>
    </source>
</evidence>
<dbReference type="Proteomes" id="UP001271725">
    <property type="component" value="Unassembled WGS sequence"/>
</dbReference>
<gene>
    <name evidence="1" type="ORF">SJ265_16855</name>
</gene>
<sequence length="497" mass="52281">MPNGLSVSRVVRVQVSLAVRAATGRNFGALLILGTSNVITAPEVMRLYQDIESVATDFGTTSEEYKAANLYFQQSPQPRDLYIGKMSKTPVPATAGTLTGAQLNANEQRIENFSAVTDGALNITIDGTAKNINAVDLSAVTTLAEVATAISTKLAGAVVTWNAVTAHFLITSPTTGAASIVGIPSATGAGTDLAPLMGINAASNPTAVSGTDAQAGSAVPSVVTALGYSADWYGLVIADTSMTDQDHLDVSALIGSASDSRIYGVTTDDDKVLSSTDATDIASKLKAAGYGRTFCQYSQVPYAAASAFGRAFTVNFLGNNTTITLKFKQEPGITAETITAQQADTLKAKNCNVFVRYANDTAIIQEGVMSNGDFFDERHGLDWLQNYVQNNLWNLLYTSTTKIPQTEAGVTRLVTNIEQSMDQSANNGLVAPGIWNGGDVGQLMAGDMLTKGYYVFANSLNAQAQADREARKAPVIQVATKLAGAIHFADVLIDVVR</sequence>
<reference evidence="1" key="1">
    <citation type="submission" date="2023-11" db="EMBL/GenBank/DDBJ databases">
        <title>Detection of rare carbapenemases in Enterobacterales - comparison of two colorimetric and two CIM-based carbapenemase assays.</title>
        <authorList>
            <person name="Schaffarczyk L."/>
            <person name="Noster J."/>
            <person name="Stelzer Y."/>
            <person name="Sattler J."/>
            <person name="Gatermann S."/>
            <person name="Hamprecht A."/>
        </authorList>
    </citation>
    <scope>NUCLEOTIDE SEQUENCE</scope>
    <source>
        <strain evidence="1">CIM-Carb-133</strain>
    </source>
</reference>
<proteinExistence type="predicted"/>
<comment type="caution">
    <text evidence="1">The sequence shown here is derived from an EMBL/GenBank/DDBJ whole genome shotgun (WGS) entry which is preliminary data.</text>
</comment>
<evidence type="ECO:0000313" key="1">
    <source>
        <dbReference type="EMBL" id="MDX7149454.1"/>
    </source>
</evidence>
<organism evidence="1 2">
    <name type="scientific">Citrobacter portucalensis</name>
    <dbReference type="NCBI Taxonomy" id="1639133"/>
    <lineage>
        <taxon>Bacteria</taxon>
        <taxon>Pseudomonadati</taxon>
        <taxon>Pseudomonadota</taxon>
        <taxon>Gammaproteobacteria</taxon>
        <taxon>Enterobacterales</taxon>
        <taxon>Enterobacteriaceae</taxon>
        <taxon>Citrobacter</taxon>
        <taxon>Citrobacter freundii complex</taxon>
    </lineage>
</organism>